<dbReference type="InterPro" id="IPR029021">
    <property type="entry name" value="Prot-tyrosine_phosphatase-like"/>
</dbReference>
<dbReference type="EMBL" id="OZ019910">
    <property type="protein sequence ID" value="CAK9211358.1"/>
    <property type="molecule type" value="Genomic_DNA"/>
</dbReference>
<dbReference type="Pfam" id="PF04179">
    <property type="entry name" value="Init_tRNA_PT"/>
    <property type="match status" value="1"/>
</dbReference>
<protein>
    <recommendedName>
        <fullName evidence="5">Initiator tRNA phosphoribosyl transferase family protein</fullName>
    </recommendedName>
</protein>
<dbReference type="Pfam" id="PF17184">
    <property type="entry name" value="Rit1_C"/>
    <property type="match status" value="1"/>
</dbReference>
<dbReference type="InterPro" id="IPR033421">
    <property type="entry name" value="Rit1_DUSP-like"/>
</dbReference>
<gene>
    <name evidence="3" type="ORF">CSSPTR1EN2_LOCUS10619</name>
</gene>
<reference evidence="3" key="1">
    <citation type="submission" date="2024-02" db="EMBL/GenBank/DDBJ databases">
        <authorList>
            <consortium name="ELIXIR-Norway"/>
            <consortium name="Elixir Norway"/>
        </authorList>
    </citation>
    <scope>NUCLEOTIDE SEQUENCE</scope>
</reference>
<organism evidence="3 4">
    <name type="scientific">Sphagnum troendelagicum</name>
    <dbReference type="NCBI Taxonomy" id="128251"/>
    <lineage>
        <taxon>Eukaryota</taxon>
        <taxon>Viridiplantae</taxon>
        <taxon>Streptophyta</taxon>
        <taxon>Embryophyta</taxon>
        <taxon>Bryophyta</taxon>
        <taxon>Sphagnophytina</taxon>
        <taxon>Sphagnopsida</taxon>
        <taxon>Sphagnales</taxon>
        <taxon>Sphagnaceae</taxon>
        <taxon>Sphagnum</taxon>
    </lineage>
</organism>
<proteinExistence type="predicted"/>
<evidence type="ECO:0000259" key="1">
    <source>
        <dbReference type="Pfam" id="PF04179"/>
    </source>
</evidence>
<evidence type="ECO:0000313" key="3">
    <source>
        <dbReference type="EMBL" id="CAK9211358.1"/>
    </source>
</evidence>
<dbReference type="Proteomes" id="UP001497512">
    <property type="component" value="Chromosome 18"/>
</dbReference>
<keyword evidence="4" id="KW-1185">Reference proteome</keyword>
<evidence type="ECO:0008006" key="5">
    <source>
        <dbReference type="Google" id="ProtNLM"/>
    </source>
</evidence>
<dbReference type="PANTHER" id="PTHR31811">
    <property type="entry name" value="TRNA A64-2'-O-RIBOSYLPHOSPHATE TRANSFERASE"/>
    <property type="match status" value="1"/>
</dbReference>
<dbReference type="InterPro" id="IPR033449">
    <property type="entry name" value="Rit1_N"/>
</dbReference>
<feature type="domain" description="Rit1 N-terminal" evidence="2">
    <location>
        <begin position="11"/>
        <end position="334"/>
    </location>
</feature>
<dbReference type="PANTHER" id="PTHR31811:SF0">
    <property type="entry name" value="TRNA A64-2'-O-RIBOSYLPHOSPHATE TRANSFERASE"/>
    <property type="match status" value="1"/>
</dbReference>
<accession>A0ABP0U3C7</accession>
<dbReference type="InterPro" id="IPR007306">
    <property type="entry name" value="Rit1"/>
</dbReference>
<evidence type="ECO:0000259" key="2">
    <source>
        <dbReference type="Pfam" id="PF17184"/>
    </source>
</evidence>
<dbReference type="Gene3D" id="3.90.190.10">
    <property type="entry name" value="Protein tyrosine phosphatase superfamily"/>
    <property type="match status" value="1"/>
</dbReference>
<feature type="domain" description="Rit1 DUSP-like" evidence="1">
    <location>
        <begin position="496"/>
        <end position="605"/>
    </location>
</feature>
<evidence type="ECO:0000313" key="4">
    <source>
        <dbReference type="Proteomes" id="UP001497512"/>
    </source>
</evidence>
<name>A0ABP0U3C7_9BRYO</name>
<sequence>MESIYKVARTVKRRERSLYNALRSIHHDYSMFIREIALLWPELALLANLRCGLWYAPQFDGVCYFKSTDGHNGNWSFSATRLNLHVAFLAAVKGGCIIVDATRNGKRFPDSMSKTIPIWTCVLNRALAELREIQSPLVSAQQMQTMPLQGIQLEDSSASCEAADGGRQQVLNSSCSTDSSSSLLTHANNPEWDCSLHLPLWVSNTEKNNIERLVEKWVQSFRASGADLSTLAKVLKKPLRPLWVSQKTVIWLNEVPDVSSWNFTPIILVSASEALTSPRRMSDPEFSWSYIAGAADDEESWARGLTPLLFWRHSDELVSGGPELCNCTVAQIVERDRVYRALRGQDAPQLRKKTGNKMPVLDGAKKDVGVEFPGSKTTGDEYVCYLQDGDGYRIENSHQYDMRDSSSHAEFHTEAGECRTDQSTVKQQELGANYIQHSATQQPPEHISGFHWIGNTGLAISNAECGQAVCGNNNVVDCVIECIDPSCSRISDMGDNHIQLPILSSKFDRHSLENHLPAAVDFARKKLETCQSLLIFCADGEDISVCVCLAILISCFDSTGEYLKDDAVNRCIKKNDVRQCLVYLSSFHSDARPSRGSLKQVYNFLLNKSLSP</sequence>